<dbReference type="GO" id="GO:0043565">
    <property type="term" value="F:sequence-specific DNA binding"/>
    <property type="evidence" value="ECO:0007669"/>
    <property type="project" value="TreeGrafter"/>
</dbReference>
<feature type="domain" description="PiggyBac transposable element-derived protein" evidence="2">
    <location>
        <begin position="240"/>
        <end position="591"/>
    </location>
</feature>
<reference evidence="3" key="1">
    <citation type="journal article" date="2023" name="G3 (Bethesda)">
        <title>A reference genome for the long-term kleptoplast-retaining sea slug Elysia crispata morphotype clarki.</title>
        <authorList>
            <person name="Eastman K.E."/>
            <person name="Pendleton A.L."/>
            <person name="Shaikh M.A."/>
            <person name="Suttiyut T."/>
            <person name="Ogas R."/>
            <person name="Tomko P."/>
            <person name="Gavelis G."/>
            <person name="Widhalm J.R."/>
            <person name="Wisecaver J.H."/>
        </authorList>
    </citation>
    <scope>NUCLEOTIDE SEQUENCE</scope>
    <source>
        <strain evidence="3">ECLA1</strain>
    </source>
</reference>
<evidence type="ECO:0000259" key="2">
    <source>
        <dbReference type="Pfam" id="PF13843"/>
    </source>
</evidence>
<evidence type="ECO:0000313" key="3">
    <source>
        <dbReference type="EMBL" id="KAK3762625.1"/>
    </source>
</evidence>
<dbReference type="EMBL" id="JAWDGP010004678">
    <property type="protein sequence ID" value="KAK3762625.1"/>
    <property type="molecule type" value="Genomic_DNA"/>
</dbReference>
<proteinExistence type="predicted"/>
<accession>A0AAE0Z4R1</accession>
<name>A0AAE0Z4R1_9GAST</name>
<comment type="caution">
    <text evidence="3">The sequence shown here is derived from an EMBL/GenBank/DDBJ whole genome shotgun (WGS) entry which is preliminary data.</text>
</comment>
<organism evidence="3 4">
    <name type="scientific">Elysia crispata</name>
    <name type="common">lettuce slug</name>
    <dbReference type="NCBI Taxonomy" id="231223"/>
    <lineage>
        <taxon>Eukaryota</taxon>
        <taxon>Metazoa</taxon>
        <taxon>Spiralia</taxon>
        <taxon>Lophotrochozoa</taxon>
        <taxon>Mollusca</taxon>
        <taxon>Gastropoda</taxon>
        <taxon>Heterobranchia</taxon>
        <taxon>Euthyneura</taxon>
        <taxon>Panpulmonata</taxon>
        <taxon>Sacoglossa</taxon>
        <taxon>Placobranchoidea</taxon>
        <taxon>Plakobranchidae</taxon>
        <taxon>Elysia</taxon>
    </lineage>
</organism>
<sequence>MAKNVNKKQPNKRYTVSEVLDLLEDCGDYESADVYIEPPDVNALTDEDSGDENEAGPSNFTGRQLRARAAVTLKGPRGKRIMGEDSGTSSDDFGDTTKPPGPSKRTKGSKGPSKKTSAQRGRAPDVNTLADEDTGDENEAGPSNFTGRQLRARAAVTLNEPCGRRIIGEDSGTSSDESSSDDSDKSTDAPCPSKRTKGSKGPAKKTPAYRWRATDIKPSEDLKWNEENVDNADLPNTVIELFELFFDPVVIDLICTESVRYAAFKGNHNFSVTPGEIKTFIAILIVSGYCSVPRRRMYWSGDEDVRNEAIVNGMKRDRFDEIMKYFHLTDNNNLDVTDKFSKVRPLFNLMNERFQKYFQQEENLSVDESMIPYFGRHSAKQFIKGKPIRYGYKVWILTTSLGYAINLIPYQGAATVKAVPGLGMGGQVVLDLVTALPQNCFHVTFDNLFSSLALAEELTRRGLACTGTVRANRTGDCPILDTKTMEKKARGSYDFKADNEKGMIMTRWNDNNVVTLLSNKYGVEPLGTASRWSKKEGQRVAVPQPNVVKHYNSTMGGVDRLDQNVGLYRCGINSKKWWWPILLYLIDMCVQQTWQLYRRLHESAIFPKDQLAVRREIANIWLKQAPVNSRTGRKGGKYAALDKRVPPHVRFDGNSHFIEKTEKQARCASCGMKCRQRCIKCQVGVHDRCFAHFHSK</sequence>
<dbReference type="PANTHER" id="PTHR47055">
    <property type="entry name" value="DDE_TNP_1_7 DOMAIN-CONTAINING PROTEIN"/>
    <property type="match status" value="1"/>
</dbReference>
<dbReference type="AlphaFoldDB" id="A0AAE0Z4R1"/>
<dbReference type="InterPro" id="IPR052638">
    <property type="entry name" value="PiggyBac_TE-derived"/>
</dbReference>
<dbReference type="Proteomes" id="UP001283361">
    <property type="component" value="Unassembled WGS sequence"/>
</dbReference>
<dbReference type="PANTHER" id="PTHR47055:SF3">
    <property type="entry name" value="PHORBOL-ESTER_DAG-TYPE DOMAIN-CONTAINING PROTEIN"/>
    <property type="match status" value="1"/>
</dbReference>
<feature type="region of interest" description="Disordered" evidence="1">
    <location>
        <begin position="31"/>
        <end position="149"/>
    </location>
</feature>
<feature type="compositionally biased region" description="Acidic residues" evidence="1">
    <location>
        <begin position="130"/>
        <end position="139"/>
    </location>
</feature>
<keyword evidence="4" id="KW-1185">Reference proteome</keyword>
<protein>
    <recommendedName>
        <fullName evidence="2">PiggyBac transposable element-derived protein domain-containing protein</fullName>
    </recommendedName>
</protein>
<dbReference type="CDD" id="cd20805">
    <property type="entry name" value="C1_DGK_rpt2"/>
    <property type="match status" value="1"/>
</dbReference>
<gene>
    <name evidence="3" type="ORF">RRG08_040393</name>
</gene>
<feature type="compositionally biased region" description="Acidic residues" evidence="1">
    <location>
        <begin position="45"/>
        <end position="54"/>
    </location>
</feature>
<evidence type="ECO:0000256" key="1">
    <source>
        <dbReference type="SAM" id="MobiDB-lite"/>
    </source>
</evidence>
<dbReference type="Pfam" id="PF13843">
    <property type="entry name" value="DDE_Tnp_1_7"/>
    <property type="match status" value="1"/>
</dbReference>
<feature type="region of interest" description="Disordered" evidence="1">
    <location>
        <begin position="161"/>
        <end position="208"/>
    </location>
</feature>
<evidence type="ECO:0000313" key="4">
    <source>
        <dbReference type="Proteomes" id="UP001283361"/>
    </source>
</evidence>
<dbReference type="InterPro" id="IPR029526">
    <property type="entry name" value="PGBD"/>
</dbReference>